<feature type="domain" description="Transketolase-like pyrimidine-binding" evidence="11">
    <location>
        <begin position="320"/>
        <end position="484"/>
    </location>
</feature>
<dbReference type="UniPathway" id="UPA00064">
    <property type="reaction ID" value="UER00091"/>
</dbReference>
<feature type="binding site" evidence="10">
    <location>
        <begin position="123"/>
        <end position="125"/>
    </location>
    <ligand>
        <name>thiamine diphosphate</name>
        <dbReference type="ChEBI" id="CHEBI:58937"/>
    </ligand>
</feature>
<keyword evidence="6 10" id="KW-0460">Magnesium</keyword>
<sequence>MSKSKSETEDSVLKRVSSPQDLKGLTLDEMNLLARELRQTIISQVRVTGGHLAPSLGVVELTLALHKVFNLPKDKIVWDVGHQTYAHKILTGRKDRFNTLRQLDGISGFPKRSENPCDCFDTGHSSTSISAALGMAVGKHLQGDPGRVIAVIGDGSLTAGMAYEGLNQAGDLDEDLIVVLNDNGMSIAPNVGALNKFMSRALSGKAYQGFRKDVEKVLRGVPGIGKELIDLARRSEESLKAFSTPGMLFEAFKFNYLGPVDGHRLDRLTETFEMVKRLKGPVLVHVLTQKGRGYEPAELNPAHYHGVGAVKAKDAPKQPPSYTSVFGRTMVELAGENKNIIALTAAMPEGTGLTEFSQKYPERFKDVGIAEQHAVTFAAGLACEGYQPVVAIYSTFMQRAYDQVVHDVCLQNLPVVFALDRGGIVGEDGETHQGLLDISYMRCVPNMAVMAPADEDELRHMLKTALEHKSPVTLRYPRGCGLGAELKGKPLVLDWGKAELRREGSDCLLLGIGVGVKAAEDAAFKLQEKGHDPAVINARFAKPLDEELICAWAEKTGRVVTIEENVLAGGFGSAVLECLNNRNLLDKVKIRRVGVGDTFVRHGSQAQLRALYEVDADALEKAALELFD</sequence>
<dbReference type="Proteomes" id="UP000032233">
    <property type="component" value="Unassembled WGS sequence"/>
</dbReference>
<dbReference type="GO" id="GO:0019288">
    <property type="term" value="P:isopentenyl diphosphate biosynthetic process, methylerythritol 4-phosphate pathway"/>
    <property type="evidence" value="ECO:0007669"/>
    <property type="project" value="TreeGrafter"/>
</dbReference>
<dbReference type="Gene3D" id="3.40.50.970">
    <property type="match status" value="2"/>
</dbReference>
<dbReference type="EC" id="2.2.1.7" evidence="10"/>
<evidence type="ECO:0000256" key="5">
    <source>
        <dbReference type="ARBA" id="ARBA00022723"/>
    </source>
</evidence>
<dbReference type="InterPro" id="IPR049557">
    <property type="entry name" value="Transketolase_CS"/>
</dbReference>
<dbReference type="GO" id="GO:0000287">
    <property type="term" value="F:magnesium ion binding"/>
    <property type="evidence" value="ECO:0007669"/>
    <property type="project" value="UniProtKB-UniRule"/>
</dbReference>
<feature type="binding site" evidence="10">
    <location>
        <position position="371"/>
    </location>
    <ligand>
        <name>thiamine diphosphate</name>
        <dbReference type="ChEBI" id="CHEBI:58937"/>
    </ligand>
</feature>
<proteinExistence type="inferred from homology"/>
<dbReference type="InterPro" id="IPR009014">
    <property type="entry name" value="Transketo_C/PFOR_II"/>
</dbReference>
<feature type="binding site" evidence="10">
    <location>
        <position position="82"/>
    </location>
    <ligand>
        <name>thiamine diphosphate</name>
        <dbReference type="ChEBI" id="CHEBI:58937"/>
    </ligand>
</feature>
<comment type="pathway">
    <text evidence="1 10">Metabolic intermediate biosynthesis; 1-deoxy-D-xylulose 5-phosphate biosynthesis; 1-deoxy-D-xylulose 5-phosphate from D-glyceraldehyde 3-phosphate and pyruvate: step 1/1.</text>
</comment>
<evidence type="ECO:0000256" key="7">
    <source>
        <dbReference type="ARBA" id="ARBA00022977"/>
    </source>
</evidence>
<dbReference type="InterPro" id="IPR005477">
    <property type="entry name" value="Dxylulose-5-P_synthase"/>
</dbReference>
<evidence type="ECO:0000256" key="9">
    <source>
        <dbReference type="ARBA" id="ARBA00023229"/>
    </source>
</evidence>
<evidence type="ECO:0000313" key="13">
    <source>
        <dbReference type="Proteomes" id="UP000032233"/>
    </source>
</evidence>
<dbReference type="GO" id="GO:0009228">
    <property type="term" value="P:thiamine biosynthetic process"/>
    <property type="evidence" value="ECO:0007669"/>
    <property type="project" value="UniProtKB-UniRule"/>
</dbReference>
<organism evidence="12 13">
    <name type="scientific">Dethiosulfatarculus sandiegensis</name>
    <dbReference type="NCBI Taxonomy" id="1429043"/>
    <lineage>
        <taxon>Bacteria</taxon>
        <taxon>Pseudomonadati</taxon>
        <taxon>Thermodesulfobacteriota</taxon>
        <taxon>Desulfarculia</taxon>
        <taxon>Desulfarculales</taxon>
        <taxon>Desulfarculaceae</taxon>
        <taxon>Dethiosulfatarculus</taxon>
    </lineage>
</organism>
<comment type="subunit">
    <text evidence="3 10">Homodimer.</text>
</comment>
<dbReference type="CDD" id="cd02007">
    <property type="entry name" value="TPP_DXS"/>
    <property type="match status" value="1"/>
</dbReference>
<dbReference type="InterPro" id="IPR020826">
    <property type="entry name" value="Transketolase_BS"/>
</dbReference>
<feature type="binding site" evidence="10">
    <location>
        <position position="154"/>
    </location>
    <ligand>
        <name>Mg(2+)</name>
        <dbReference type="ChEBI" id="CHEBI:18420"/>
    </ligand>
</feature>
<feature type="binding site" evidence="10">
    <location>
        <position position="183"/>
    </location>
    <ligand>
        <name>thiamine diphosphate</name>
        <dbReference type="ChEBI" id="CHEBI:58937"/>
    </ligand>
</feature>
<dbReference type="CDD" id="cd07033">
    <property type="entry name" value="TPP_PYR_DXS_TK_like"/>
    <property type="match status" value="1"/>
</dbReference>
<keyword evidence="13" id="KW-1185">Reference proteome</keyword>
<dbReference type="NCBIfam" id="TIGR00204">
    <property type="entry name" value="dxs"/>
    <property type="match status" value="1"/>
</dbReference>
<evidence type="ECO:0000313" key="12">
    <source>
        <dbReference type="EMBL" id="KIX13382.1"/>
    </source>
</evidence>
<dbReference type="FunFam" id="3.40.50.970:FF:000005">
    <property type="entry name" value="1-deoxy-D-xylulose-5-phosphate synthase"/>
    <property type="match status" value="1"/>
</dbReference>
<comment type="function">
    <text evidence="10">Catalyzes the acyloin condensation reaction between C atoms 2 and 3 of pyruvate and glyceraldehyde 3-phosphate to yield 1-deoxy-D-xylulose-5-phosphate (DXP).</text>
</comment>
<protein>
    <recommendedName>
        <fullName evidence="10">1-deoxy-D-xylulose-5-phosphate synthase</fullName>
        <ecNumber evidence="10">2.2.1.7</ecNumber>
    </recommendedName>
    <alternativeName>
        <fullName evidence="10">1-deoxyxylulose-5-phosphate synthase</fullName>
        <shortName evidence="10">DXP synthase</shortName>
        <shortName evidence="10">DXPS</shortName>
    </alternativeName>
</protein>
<keyword evidence="8 10" id="KW-0786">Thiamine pyrophosphate</keyword>
<comment type="similarity">
    <text evidence="2 10">Belongs to the transketolase family. DXPS subfamily.</text>
</comment>
<dbReference type="Pfam" id="PF02780">
    <property type="entry name" value="Transketolase_C"/>
    <property type="match status" value="1"/>
</dbReference>
<dbReference type="SUPFAM" id="SSF52518">
    <property type="entry name" value="Thiamin diphosphate-binding fold (THDP-binding)"/>
    <property type="match status" value="2"/>
</dbReference>
<dbReference type="GO" id="GO:0008661">
    <property type="term" value="F:1-deoxy-D-xylulose-5-phosphate synthase activity"/>
    <property type="evidence" value="ECO:0007669"/>
    <property type="project" value="UniProtKB-UniRule"/>
</dbReference>
<dbReference type="RefSeq" id="WP_044349444.1">
    <property type="nucleotide sequence ID" value="NZ_AZAC01000016.1"/>
</dbReference>
<dbReference type="PANTHER" id="PTHR43322">
    <property type="entry name" value="1-D-DEOXYXYLULOSE 5-PHOSPHATE SYNTHASE-RELATED"/>
    <property type="match status" value="1"/>
</dbReference>
<evidence type="ECO:0000256" key="8">
    <source>
        <dbReference type="ARBA" id="ARBA00023052"/>
    </source>
</evidence>
<dbReference type="HAMAP" id="MF_00315">
    <property type="entry name" value="DXP_synth"/>
    <property type="match status" value="1"/>
</dbReference>
<dbReference type="STRING" id="1429043.X474_14410"/>
<dbReference type="Gene3D" id="3.40.50.920">
    <property type="match status" value="1"/>
</dbReference>
<evidence type="ECO:0000259" key="11">
    <source>
        <dbReference type="SMART" id="SM00861"/>
    </source>
</evidence>
<dbReference type="EMBL" id="AZAC01000016">
    <property type="protein sequence ID" value="KIX13382.1"/>
    <property type="molecule type" value="Genomic_DNA"/>
</dbReference>
<feature type="binding site" evidence="10">
    <location>
        <begin position="155"/>
        <end position="156"/>
    </location>
    <ligand>
        <name>thiamine diphosphate</name>
        <dbReference type="ChEBI" id="CHEBI:58937"/>
    </ligand>
</feature>
<dbReference type="OrthoDB" id="9803371at2"/>
<dbReference type="GO" id="GO:0016114">
    <property type="term" value="P:terpenoid biosynthetic process"/>
    <property type="evidence" value="ECO:0007669"/>
    <property type="project" value="UniProtKB-UniRule"/>
</dbReference>
<dbReference type="InterPro" id="IPR029061">
    <property type="entry name" value="THDP-binding"/>
</dbReference>
<comment type="cofactor">
    <cofactor evidence="10">
        <name>Mg(2+)</name>
        <dbReference type="ChEBI" id="CHEBI:18420"/>
    </cofactor>
    <text evidence="10">Binds 1 Mg(2+) ion per subunit.</text>
</comment>
<name>A0A0D2GEH3_9BACT</name>
<comment type="cofactor">
    <cofactor evidence="10">
        <name>thiamine diphosphate</name>
        <dbReference type="ChEBI" id="CHEBI:58937"/>
    </cofactor>
    <text evidence="10">Binds 1 thiamine pyrophosphate per subunit.</text>
</comment>
<reference evidence="12 13" key="1">
    <citation type="submission" date="2013-11" db="EMBL/GenBank/DDBJ databases">
        <title>Metagenomic analysis of a methanogenic consortium involved in long chain n-alkane degradation.</title>
        <authorList>
            <person name="Davidova I.A."/>
            <person name="Callaghan A.V."/>
            <person name="Wawrik B."/>
            <person name="Pruitt S."/>
            <person name="Marks C."/>
            <person name="Duncan K.E."/>
            <person name="Suflita J.M."/>
        </authorList>
    </citation>
    <scope>NUCLEOTIDE SEQUENCE [LARGE SCALE GENOMIC DNA]</scope>
    <source>
        <strain evidence="12 13">SPR</strain>
    </source>
</reference>
<evidence type="ECO:0000256" key="4">
    <source>
        <dbReference type="ARBA" id="ARBA00022679"/>
    </source>
</evidence>
<evidence type="ECO:0000256" key="3">
    <source>
        <dbReference type="ARBA" id="ARBA00011738"/>
    </source>
</evidence>
<gene>
    <name evidence="10" type="primary">dxs</name>
    <name evidence="12" type="ORF">X474_14410</name>
</gene>
<dbReference type="PROSITE" id="PS00802">
    <property type="entry name" value="TRANSKETOLASE_2"/>
    <property type="match status" value="1"/>
</dbReference>
<dbReference type="AlphaFoldDB" id="A0A0D2GEH3"/>
<dbReference type="InParanoid" id="A0A0D2GEH3"/>
<dbReference type="PANTHER" id="PTHR43322:SF5">
    <property type="entry name" value="1-DEOXY-D-XYLULOSE-5-PHOSPHATE SYNTHASE, CHLOROPLASTIC"/>
    <property type="match status" value="1"/>
</dbReference>
<dbReference type="InterPro" id="IPR033248">
    <property type="entry name" value="Transketolase_C"/>
</dbReference>
<comment type="caution">
    <text evidence="12">The sequence shown here is derived from an EMBL/GenBank/DDBJ whole genome shotgun (WGS) entry which is preliminary data.</text>
</comment>
<dbReference type="Pfam" id="PF13292">
    <property type="entry name" value="DXP_synthase_N"/>
    <property type="match status" value="1"/>
</dbReference>
<accession>A0A0D2GEH3</accession>
<dbReference type="InterPro" id="IPR005475">
    <property type="entry name" value="Transketolase-like_Pyr-bd"/>
</dbReference>
<dbReference type="PROSITE" id="PS00801">
    <property type="entry name" value="TRANSKETOLASE_1"/>
    <property type="match status" value="1"/>
</dbReference>
<evidence type="ECO:0000256" key="6">
    <source>
        <dbReference type="ARBA" id="ARBA00022842"/>
    </source>
</evidence>
<dbReference type="GO" id="GO:0030976">
    <property type="term" value="F:thiamine pyrophosphate binding"/>
    <property type="evidence" value="ECO:0007669"/>
    <property type="project" value="UniProtKB-UniRule"/>
</dbReference>
<dbReference type="SMART" id="SM00861">
    <property type="entry name" value="Transket_pyr"/>
    <property type="match status" value="1"/>
</dbReference>
<evidence type="ECO:0000256" key="1">
    <source>
        <dbReference type="ARBA" id="ARBA00004980"/>
    </source>
</evidence>
<dbReference type="FunCoup" id="A0A0D2GEH3">
    <property type="interactions" value="506"/>
</dbReference>
<evidence type="ECO:0000256" key="10">
    <source>
        <dbReference type="HAMAP-Rule" id="MF_00315"/>
    </source>
</evidence>
<dbReference type="NCBIfam" id="NF003933">
    <property type="entry name" value="PRK05444.2-2"/>
    <property type="match status" value="1"/>
</dbReference>
<dbReference type="GO" id="GO:0005829">
    <property type="term" value="C:cytosol"/>
    <property type="evidence" value="ECO:0007669"/>
    <property type="project" value="TreeGrafter"/>
</dbReference>
<dbReference type="PATRIC" id="fig|1429043.3.peg.3054"/>
<feature type="binding site" evidence="10">
    <location>
        <position position="183"/>
    </location>
    <ligand>
        <name>Mg(2+)</name>
        <dbReference type="ChEBI" id="CHEBI:18420"/>
    </ligand>
</feature>
<comment type="catalytic activity">
    <reaction evidence="10">
        <text>D-glyceraldehyde 3-phosphate + pyruvate + H(+) = 1-deoxy-D-xylulose 5-phosphate + CO2</text>
        <dbReference type="Rhea" id="RHEA:12605"/>
        <dbReference type="ChEBI" id="CHEBI:15361"/>
        <dbReference type="ChEBI" id="CHEBI:15378"/>
        <dbReference type="ChEBI" id="CHEBI:16526"/>
        <dbReference type="ChEBI" id="CHEBI:57792"/>
        <dbReference type="ChEBI" id="CHEBI:59776"/>
        <dbReference type="EC" id="2.2.1.7"/>
    </reaction>
</comment>
<keyword evidence="7 10" id="KW-0784">Thiamine biosynthesis</keyword>
<keyword evidence="9 10" id="KW-0414">Isoprene biosynthesis</keyword>
<keyword evidence="5 10" id="KW-0479">Metal-binding</keyword>
<keyword evidence="4 10" id="KW-0808">Transferase</keyword>
<evidence type="ECO:0000256" key="2">
    <source>
        <dbReference type="ARBA" id="ARBA00011081"/>
    </source>
</evidence>
<dbReference type="SUPFAM" id="SSF52922">
    <property type="entry name" value="TK C-terminal domain-like"/>
    <property type="match status" value="1"/>
</dbReference>
<dbReference type="Pfam" id="PF02779">
    <property type="entry name" value="Transket_pyr"/>
    <property type="match status" value="1"/>
</dbReference>
<feature type="binding site" evidence="10">
    <location>
        <position position="294"/>
    </location>
    <ligand>
        <name>thiamine diphosphate</name>
        <dbReference type="ChEBI" id="CHEBI:58937"/>
    </ligand>
</feature>